<accession>A0A1W7A0S6</accession>
<evidence type="ECO:0000313" key="6">
    <source>
        <dbReference type="Proteomes" id="UP000194137"/>
    </source>
</evidence>
<dbReference type="GO" id="GO:0003700">
    <property type="term" value="F:DNA-binding transcription factor activity"/>
    <property type="evidence" value="ECO:0007669"/>
    <property type="project" value="InterPro"/>
</dbReference>
<dbReference type="PROSITE" id="PS01124">
    <property type="entry name" value="HTH_ARAC_FAMILY_2"/>
    <property type="match status" value="1"/>
</dbReference>
<keyword evidence="6" id="KW-1185">Reference proteome</keyword>
<dbReference type="Proteomes" id="UP000194137">
    <property type="component" value="Chromosome"/>
</dbReference>
<keyword evidence="1" id="KW-0805">Transcription regulation</keyword>
<sequence>MDQACDLLYKSNMPGTAKSVIQSYNLFGETGDLPDVIHCETIAARSVLHDWELEPHRHARLHQVLLVARGGGQLTIEGRRHRLRPMHLVNVPAGQVHGFSFRPGTQGFVVTFVAEMLDHILVPPEGLARVLAEAAVLRGTPEMRRVVTNIFAEYGARHYARAHILRALSATLLGLVAREIAAEHGPNARASGADLVQRFEALLDAHFIEHWPVARYAKALKVTPTHLTRVVRETHGCPATHMIRDRMVREARRHLVYTNLSISQIAYALRFDDPAYFSRTFTQATGQSPRDFRHRIGSL</sequence>
<gene>
    <name evidence="5" type="ORF">CAK95_25315</name>
</gene>
<keyword evidence="3" id="KW-0804">Transcription</keyword>
<organism evidence="5 6">
    <name type="scientific">Pseudorhodoplanes sinuspersici</name>
    <dbReference type="NCBI Taxonomy" id="1235591"/>
    <lineage>
        <taxon>Bacteria</taxon>
        <taxon>Pseudomonadati</taxon>
        <taxon>Pseudomonadota</taxon>
        <taxon>Alphaproteobacteria</taxon>
        <taxon>Hyphomicrobiales</taxon>
        <taxon>Pseudorhodoplanes</taxon>
    </lineage>
</organism>
<feature type="domain" description="HTH araC/xylS-type" evidence="4">
    <location>
        <begin position="197"/>
        <end position="295"/>
    </location>
</feature>
<dbReference type="Gene3D" id="1.10.10.60">
    <property type="entry name" value="Homeodomain-like"/>
    <property type="match status" value="1"/>
</dbReference>
<dbReference type="KEGG" id="psin:CAK95_25315"/>
<dbReference type="InterPro" id="IPR009057">
    <property type="entry name" value="Homeodomain-like_sf"/>
</dbReference>
<reference evidence="5 6" key="1">
    <citation type="submission" date="2017-05" db="EMBL/GenBank/DDBJ databases">
        <title>Full genome sequence of Pseudorhodoplanes sinuspersici.</title>
        <authorList>
            <person name="Dastgheib S.M.M."/>
            <person name="Shavandi M."/>
            <person name="Tirandaz H."/>
        </authorList>
    </citation>
    <scope>NUCLEOTIDE SEQUENCE [LARGE SCALE GENOMIC DNA]</scope>
    <source>
        <strain evidence="5 6">RIPI110</strain>
    </source>
</reference>
<evidence type="ECO:0000256" key="3">
    <source>
        <dbReference type="ARBA" id="ARBA00023163"/>
    </source>
</evidence>
<dbReference type="InterPro" id="IPR037923">
    <property type="entry name" value="HTH-like"/>
</dbReference>
<dbReference type="GO" id="GO:0043565">
    <property type="term" value="F:sequence-specific DNA binding"/>
    <property type="evidence" value="ECO:0007669"/>
    <property type="project" value="InterPro"/>
</dbReference>
<dbReference type="OrthoDB" id="9814125at2"/>
<dbReference type="STRING" id="1235591.CAK95_25315"/>
<name>A0A1W7A0S6_9HYPH</name>
<dbReference type="RefSeq" id="WP_086091657.1">
    <property type="nucleotide sequence ID" value="NZ_CP021112.1"/>
</dbReference>
<dbReference type="Gene3D" id="2.60.120.10">
    <property type="entry name" value="Jelly Rolls"/>
    <property type="match status" value="1"/>
</dbReference>
<dbReference type="SUPFAM" id="SSF46689">
    <property type="entry name" value="Homeodomain-like"/>
    <property type="match status" value="1"/>
</dbReference>
<dbReference type="PANTHER" id="PTHR43280:SF32">
    <property type="entry name" value="TRANSCRIPTIONAL REGULATORY PROTEIN"/>
    <property type="match status" value="1"/>
</dbReference>
<evidence type="ECO:0000256" key="1">
    <source>
        <dbReference type="ARBA" id="ARBA00023015"/>
    </source>
</evidence>
<dbReference type="CDD" id="cd06999">
    <property type="entry name" value="cupin_HpaA-like_N"/>
    <property type="match status" value="1"/>
</dbReference>
<dbReference type="Pfam" id="PF12833">
    <property type="entry name" value="HTH_18"/>
    <property type="match status" value="1"/>
</dbReference>
<evidence type="ECO:0000259" key="4">
    <source>
        <dbReference type="PROSITE" id="PS01124"/>
    </source>
</evidence>
<proteinExistence type="predicted"/>
<dbReference type="PANTHER" id="PTHR43280">
    <property type="entry name" value="ARAC-FAMILY TRANSCRIPTIONAL REGULATOR"/>
    <property type="match status" value="1"/>
</dbReference>
<evidence type="ECO:0000256" key="2">
    <source>
        <dbReference type="ARBA" id="ARBA00023125"/>
    </source>
</evidence>
<dbReference type="EMBL" id="CP021112">
    <property type="protein sequence ID" value="ARQ03193.1"/>
    <property type="molecule type" value="Genomic_DNA"/>
</dbReference>
<keyword evidence="2" id="KW-0238">DNA-binding</keyword>
<dbReference type="SMART" id="SM00342">
    <property type="entry name" value="HTH_ARAC"/>
    <property type="match status" value="1"/>
</dbReference>
<dbReference type="InterPro" id="IPR047264">
    <property type="entry name" value="Cupin_HpaA-like_N"/>
</dbReference>
<dbReference type="Pfam" id="PF02311">
    <property type="entry name" value="AraC_binding"/>
    <property type="match status" value="1"/>
</dbReference>
<dbReference type="AlphaFoldDB" id="A0A1W7A0S6"/>
<dbReference type="InterPro" id="IPR003313">
    <property type="entry name" value="AraC-bd"/>
</dbReference>
<dbReference type="InterPro" id="IPR014710">
    <property type="entry name" value="RmlC-like_jellyroll"/>
</dbReference>
<evidence type="ECO:0000313" key="5">
    <source>
        <dbReference type="EMBL" id="ARQ03193.1"/>
    </source>
</evidence>
<dbReference type="SUPFAM" id="SSF51215">
    <property type="entry name" value="Regulatory protein AraC"/>
    <property type="match status" value="1"/>
</dbReference>
<protein>
    <submittedName>
        <fullName evidence="5">AraC family transcriptional regulator</fullName>
    </submittedName>
</protein>
<dbReference type="InterPro" id="IPR018060">
    <property type="entry name" value="HTH_AraC"/>
</dbReference>